<reference evidence="2 6" key="3">
    <citation type="submission" date="2019-12" db="EMBL/GenBank/DDBJ databases">
        <title>Enteriobacteria Tanzani isolates_10434.</title>
        <authorList>
            <person name="Subbiah M."/>
            <person name="Call D."/>
        </authorList>
    </citation>
    <scope>NUCLEOTIDE SEQUENCE [LARGE SCALE GENOMIC DNA]</scope>
    <source>
        <strain evidence="2 6">10434wG3</strain>
    </source>
</reference>
<evidence type="ECO:0000313" key="1">
    <source>
        <dbReference type="EMBL" id="KNF61434.1"/>
    </source>
</evidence>
<evidence type="ECO:0000313" key="4">
    <source>
        <dbReference type="Proteomes" id="UP000037564"/>
    </source>
</evidence>
<dbReference type="AlphaFoldDB" id="A0A0B1JWA3"/>
<sequence length="124" mass="12854">MAILKLSDVFPHRKSITDVVSYATDPYAAVESKKFAALAQDVTCGDLIDSSGAKYVSGADVLVVVSDFVTADSNKTVNVLRANAGLVCIKADALNAEGAVKEAAIAALAAKGFQLEGFHSVFTS</sequence>
<dbReference type="Proteomes" id="UP000447081">
    <property type="component" value="Unassembled WGS sequence"/>
</dbReference>
<organism evidence="1 4">
    <name type="scientific">Escherichia coli</name>
    <dbReference type="NCBI Taxonomy" id="562"/>
    <lineage>
        <taxon>Bacteria</taxon>
        <taxon>Pseudomonadati</taxon>
        <taxon>Pseudomonadota</taxon>
        <taxon>Gammaproteobacteria</taxon>
        <taxon>Enterobacterales</taxon>
        <taxon>Enterobacteriaceae</taxon>
        <taxon>Escherichia</taxon>
    </lineage>
</organism>
<dbReference type="EMBL" id="UGEE01000003">
    <property type="protein sequence ID" value="STK98128.1"/>
    <property type="molecule type" value="Genomic_DNA"/>
</dbReference>
<evidence type="ECO:0000313" key="5">
    <source>
        <dbReference type="Proteomes" id="UP000255153"/>
    </source>
</evidence>
<dbReference type="EMBL" id="LGZN01000105">
    <property type="protein sequence ID" value="KNF61434.1"/>
    <property type="molecule type" value="Genomic_DNA"/>
</dbReference>
<protein>
    <recommendedName>
        <fullName evidence="7">Head decoration protein</fullName>
    </recommendedName>
</protein>
<evidence type="ECO:0000313" key="6">
    <source>
        <dbReference type="Proteomes" id="UP000447081"/>
    </source>
</evidence>
<dbReference type="Proteomes" id="UP000255153">
    <property type="component" value="Unassembled WGS sequence"/>
</dbReference>
<name>A0A0B1JWA3_ECOLX</name>
<gene>
    <name evidence="2" type="ORF">GRW24_05710</name>
    <name evidence="3" type="ORF">NCTC8603_04946</name>
    <name evidence="1" type="ORF">WR15_26610</name>
</gene>
<accession>A0A0B1JWA3</accession>
<dbReference type="Proteomes" id="UP000037564">
    <property type="component" value="Unassembled WGS sequence"/>
</dbReference>
<proteinExistence type="predicted"/>
<evidence type="ECO:0008006" key="7">
    <source>
        <dbReference type="Google" id="ProtNLM"/>
    </source>
</evidence>
<dbReference type="RefSeq" id="WP_000996198.1">
    <property type="nucleotide sequence ID" value="NZ_AP027432.1"/>
</dbReference>
<reference evidence="3 5" key="2">
    <citation type="submission" date="2018-06" db="EMBL/GenBank/DDBJ databases">
        <authorList>
            <consortium name="Pathogen Informatics"/>
            <person name="Doyle S."/>
        </authorList>
    </citation>
    <scope>NUCLEOTIDE SEQUENCE [LARGE SCALE GENOMIC DNA]</scope>
    <source>
        <strain evidence="3 5">NCTC8603</strain>
    </source>
</reference>
<dbReference type="EMBL" id="WUIG01000048">
    <property type="protein sequence ID" value="MXJ07976.1"/>
    <property type="molecule type" value="Genomic_DNA"/>
</dbReference>
<evidence type="ECO:0000313" key="3">
    <source>
        <dbReference type="EMBL" id="STK98128.1"/>
    </source>
</evidence>
<reference evidence="1 4" key="1">
    <citation type="submission" date="2015-07" db="EMBL/GenBank/DDBJ databases">
        <title>Genome sequences of 64 non-O157:H7 Shiga toxin-producing Escherichia coli strains.</title>
        <authorList>
            <person name="Gonzalez-Escalona N."/>
            <person name="Toro M."/>
            <person name="Timme R."/>
            <person name="Payne J."/>
        </authorList>
    </citation>
    <scope>NUCLEOTIDE SEQUENCE [LARGE SCALE GENOMIC DNA]</scope>
    <source>
        <strain evidence="1 4">CFSAN026843</strain>
    </source>
</reference>
<comment type="caution">
    <text evidence="1">The sequence shown here is derived from an EMBL/GenBank/DDBJ whole genome shotgun (WGS) entry which is preliminary data.</text>
</comment>
<dbReference type="PATRIC" id="fig|562.10857.peg.2437"/>
<evidence type="ECO:0000313" key="2">
    <source>
        <dbReference type="EMBL" id="MXJ07976.1"/>
    </source>
</evidence>